<dbReference type="CDD" id="cd00170">
    <property type="entry name" value="SEC14"/>
    <property type="match status" value="1"/>
</dbReference>
<dbReference type="Proteomes" id="UP000007266">
    <property type="component" value="Linkage group 5"/>
</dbReference>
<dbReference type="AlphaFoldDB" id="D6WK78"/>
<reference evidence="2 3" key="2">
    <citation type="journal article" date="2010" name="Nucleic Acids Res.">
        <title>BeetleBase in 2010: revisions to provide comprehensive genomic information for Tribolium castaneum.</title>
        <authorList>
            <person name="Kim H.S."/>
            <person name="Murphy T."/>
            <person name="Xia J."/>
            <person name="Caragea D."/>
            <person name="Park Y."/>
            <person name="Beeman R.W."/>
            <person name="Lorenzen M.D."/>
            <person name="Butcher S."/>
            <person name="Manak J.R."/>
            <person name="Brown S.J."/>
        </authorList>
    </citation>
    <scope>GENOME REANNOTATION</scope>
    <source>
        <strain evidence="2 3">Georgia GA2</strain>
    </source>
</reference>
<dbReference type="SUPFAM" id="SSF52087">
    <property type="entry name" value="CRAL/TRIO domain"/>
    <property type="match status" value="1"/>
</dbReference>
<dbReference type="SUPFAM" id="SSF46938">
    <property type="entry name" value="CRAL/TRIO N-terminal domain"/>
    <property type="match status" value="1"/>
</dbReference>
<dbReference type="InParanoid" id="D6WK78"/>
<dbReference type="PROSITE" id="PS50191">
    <property type="entry name" value="CRAL_TRIO"/>
    <property type="match status" value="1"/>
</dbReference>
<dbReference type="FunCoup" id="D6WK78">
    <property type="interactions" value="33"/>
</dbReference>
<dbReference type="Gene3D" id="1.20.5.1200">
    <property type="entry name" value="Alpha-tocopherol transfer"/>
    <property type="match status" value="1"/>
</dbReference>
<dbReference type="InterPro" id="IPR036865">
    <property type="entry name" value="CRAL-TRIO_dom_sf"/>
</dbReference>
<keyword evidence="3" id="KW-1185">Reference proteome</keyword>
<dbReference type="Pfam" id="PF03765">
    <property type="entry name" value="CRAL_TRIO_N"/>
    <property type="match status" value="1"/>
</dbReference>
<sequence>MPTHVEVKSALDLGEPSKELLCWAEENIREDPNTRCQILDDFREMIYSRGECTPVRIDDSFLLRFLRSRKFVLESAYKLFLNYHDDLRDENSAYIHGVGFELLEKIGDNDLIIVPPYRDQTGKRILLYKLGNWIPESVTIDEILAATQLILELAILEERAQILGGICIIDCENITMQHALHMTPSVARKVVQVAVTSHPMRLEAMHIVNNSWAFEMFFNFFKPLLRGKMMERLYFHGTDMESLHKHVDPKNLPQKYGGCQPFYDYRDWIRGFRKDKTIIEELKSLGYKV</sequence>
<feature type="domain" description="CRAL-TRIO" evidence="1">
    <location>
        <begin position="99"/>
        <end position="264"/>
    </location>
</feature>
<dbReference type="GO" id="GO:1902936">
    <property type="term" value="F:phosphatidylinositol bisphosphate binding"/>
    <property type="evidence" value="ECO:0000318"/>
    <property type="project" value="GO_Central"/>
</dbReference>
<dbReference type="InterPro" id="IPR011074">
    <property type="entry name" value="CRAL/TRIO_N_dom"/>
</dbReference>
<dbReference type="Gene3D" id="3.40.525.10">
    <property type="entry name" value="CRAL-TRIO lipid binding domain"/>
    <property type="match status" value="1"/>
</dbReference>
<dbReference type="PRINTS" id="PR00180">
    <property type="entry name" value="CRETINALDHBP"/>
</dbReference>
<dbReference type="InterPro" id="IPR036273">
    <property type="entry name" value="CRAL/TRIO_N_dom_sf"/>
</dbReference>
<evidence type="ECO:0000259" key="1">
    <source>
        <dbReference type="PROSITE" id="PS50191"/>
    </source>
</evidence>
<protein>
    <submittedName>
        <fullName evidence="2">Alpha-tocopherol transfer protein-like</fullName>
    </submittedName>
</protein>
<evidence type="ECO:0000313" key="3">
    <source>
        <dbReference type="Proteomes" id="UP000007266"/>
    </source>
</evidence>
<proteinExistence type="predicted"/>
<name>D6WK78_TRICA</name>
<dbReference type="OMA" id="CENITMQ"/>
<dbReference type="EMBL" id="KQ971342">
    <property type="protein sequence ID" value="EFA03950.1"/>
    <property type="molecule type" value="Genomic_DNA"/>
</dbReference>
<organism evidence="2 3">
    <name type="scientific">Tribolium castaneum</name>
    <name type="common">Red flour beetle</name>
    <dbReference type="NCBI Taxonomy" id="7070"/>
    <lineage>
        <taxon>Eukaryota</taxon>
        <taxon>Metazoa</taxon>
        <taxon>Ecdysozoa</taxon>
        <taxon>Arthropoda</taxon>
        <taxon>Hexapoda</taxon>
        <taxon>Insecta</taxon>
        <taxon>Pterygota</taxon>
        <taxon>Neoptera</taxon>
        <taxon>Endopterygota</taxon>
        <taxon>Coleoptera</taxon>
        <taxon>Polyphaga</taxon>
        <taxon>Cucujiformia</taxon>
        <taxon>Tenebrionidae</taxon>
        <taxon>Tenebrionidae incertae sedis</taxon>
        <taxon>Tribolium</taxon>
    </lineage>
</organism>
<dbReference type="Gene3D" id="1.10.8.20">
    <property type="entry name" value="N-terminal domain of phosphatidylinositol transfer protein sec14p"/>
    <property type="match status" value="1"/>
</dbReference>
<reference evidence="2 3" key="1">
    <citation type="journal article" date="2008" name="Nature">
        <title>The genome of the model beetle and pest Tribolium castaneum.</title>
        <authorList>
            <consortium name="Tribolium Genome Sequencing Consortium"/>
            <person name="Richards S."/>
            <person name="Gibbs R.A."/>
            <person name="Weinstock G.M."/>
            <person name="Brown S.J."/>
            <person name="Denell R."/>
            <person name="Beeman R.W."/>
            <person name="Gibbs R."/>
            <person name="Beeman R.W."/>
            <person name="Brown S.J."/>
            <person name="Bucher G."/>
            <person name="Friedrich M."/>
            <person name="Grimmelikhuijzen C.J."/>
            <person name="Klingler M."/>
            <person name="Lorenzen M."/>
            <person name="Richards S."/>
            <person name="Roth S."/>
            <person name="Schroder R."/>
            <person name="Tautz D."/>
            <person name="Zdobnov E.M."/>
            <person name="Muzny D."/>
            <person name="Gibbs R.A."/>
            <person name="Weinstock G.M."/>
            <person name="Attaway T."/>
            <person name="Bell S."/>
            <person name="Buhay C.J."/>
            <person name="Chandrabose M.N."/>
            <person name="Chavez D."/>
            <person name="Clerk-Blankenburg K.P."/>
            <person name="Cree A."/>
            <person name="Dao M."/>
            <person name="Davis C."/>
            <person name="Chacko J."/>
            <person name="Dinh H."/>
            <person name="Dugan-Rocha S."/>
            <person name="Fowler G."/>
            <person name="Garner T.T."/>
            <person name="Garnes J."/>
            <person name="Gnirke A."/>
            <person name="Hawes A."/>
            <person name="Hernandez J."/>
            <person name="Hines S."/>
            <person name="Holder M."/>
            <person name="Hume J."/>
            <person name="Jhangiani S.N."/>
            <person name="Joshi V."/>
            <person name="Khan Z.M."/>
            <person name="Jackson L."/>
            <person name="Kovar C."/>
            <person name="Kowis A."/>
            <person name="Lee S."/>
            <person name="Lewis L.R."/>
            <person name="Margolis J."/>
            <person name="Morgan M."/>
            <person name="Nazareth L.V."/>
            <person name="Nguyen N."/>
            <person name="Okwuonu G."/>
            <person name="Parker D."/>
            <person name="Richards S."/>
            <person name="Ruiz S.J."/>
            <person name="Santibanez J."/>
            <person name="Savard J."/>
            <person name="Scherer S.E."/>
            <person name="Schneider B."/>
            <person name="Sodergren E."/>
            <person name="Tautz D."/>
            <person name="Vattahil S."/>
            <person name="Villasana D."/>
            <person name="White C.S."/>
            <person name="Wright R."/>
            <person name="Park Y."/>
            <person name="Beeman R.W."/>
            <person name="Lord J."/>
            <person name="Oppert B."/>
            <person name="Lorenzen M."/>
            <person name="Brown S."/>
            <person name="Wang L."/>
            <person name="Savard J."/>
            <person name="Tautz D."/>
            <person name="Richards S."/>
            <person name="Weinstock G."/>
            <person name="Gibbs R.A."/>
            <person name="Liu Y."/>
            <person name="Worley K."/>
            <person name="Weinstock G."/>
            <person name="Elsik C.G."/>
            <person name="Reese J.T."/>
            <person name="Elhaik E."/>
            <person name="Landan G."/>
            <person name="Graur D."/>
            <person name="Arensburger P."/>
            <person name="Atkinson P."/>
            <person name="Beeman R.W."/>
            <person name="Beidler J."/>
            <person name="Brown S.J."/>
            <person name="Demuth J.P."/>
            <person name="Drury D.W."/>
            <person name="Du Y.Z."/>
            <person name="Fujiwara H."/>
            <person name="Lorenzen M."/>
            <person name="Maselli V."/>
            <person name="Osanai M."/>
            <person name="Park Y."/>
            <person name="Robertson H.M."/>
            <person name="Tu Z."/>
            <person name="Wang J.J."/>
            <person name="Wang S."/>
            <person name="Richards S."/>
            <person name="Song H."/>
            <person name="Zhang L."/>
            <person name="Sodergren E."/>
            <person name="Werner D."/>
            <person name="Stanke M."/>
            <person name="Morgenstern B."/>
            <person name="Solovyev V."/>
            <person name="Kosarev P."/>
            <person name="Brown G."/>
            <person name="Chen H.C."/>
            <person name="Ermolaeva O."/>
            <person name="Hlavina W."/>
            <person name="Kapustin Y."/>
            <person name="Kiryutin B."/>
            <person name="Kitts P."/>
            <person name="Maglott D."/>
            <person name="Pruitt K."/>
            <person name="Sapojnikov V."/>
            <person name="Souvorov A."/>
            <person name="Mackey A.J."/>
            <person name="Waterhouse R.M."/>
            <person name="Wyder S."/>
            <person name="Zdobnov E.M."/>
            <person name="Zdobnov E.M."/>
            <person name="Wyder S."/>
            <person name="Kriventseva E.V."/>
            <person name="Kadowaki T."/>
            <person name="Bork P."/>
            <person name="Aranda M."/>
            <person name="Bao R."/>
            <person name="Beermann A."/>
            <person name="Berns N."/>
            <person name="Bolognesi R."/>
            <person name="Bonneton F."/>
            <person name="Bopp D."/>
            <person name="Brown S.J."/>
            <person name="Bucher G."/>
            <person name="Butts T."/>
            <person name="Chaumot A."/>
            <person name="Denell R.E."/>
            <person name="Ferrier D.E."/>
            <person name="Friedrich M."/>
            <person name="Gordon C.M."/>
            <person name="Jindra M."/>
            <person name="Klingler M."/>
            <person name="Lan Q."/>
            <person name="Lattorff H.M."/>
            <person name="Laudet V."/>
            <person name="von Levetsow C."/>
            <person name="Liu Z."/>
            <person name="Lutz R."/>
            <person name="Lynch J.A."/>
            <person name="da Fonseca R.N."/>
            <person name="Posnien N."/>
            <person name="Reuter R."/>
            <person name="Roth S."/>
            <person name="Savard J."/>
            <person name="Schinko J.B."/>
            <person name="Schmitt C."/>
            <person name="Schoppmeier M."/>
            <person name="Schroder R."/>
            <person name="Shippy T.D."/>
            <person name="Simonnet F."/>
            <person name="Marques-Souza H."/>
            <person name="Tautz D."/>
            <person name="Tomoyasu Y."/>
            <person name="Trauner J."/>
            <person name="Van der Zee M."/>
            <person name="Vervoort M."/>
            <person name="Wittkopp N."/>
            <person name="Wimmer E.A."/>
            <person name="Yang X."/>
            <person name="Jones A.K."/>
            <person name="Sattelle D.B."/>
            <person name="Ebert P.R."/>
            <person name="Nelson D."/>
            <person name="Scott J.G."/>
            <person name="Beeman R.W."/>
            <person name="Muthukrishnan S."/>
            <person name="Kramer K.J."/>
            <person name="Arakane Y."/>
            <person name="Beeman R.W."/>
            <person name="Zhu Q."/>
            <person name="Hogenkamp D."/>
            <person name="Dixit R."/>
            <person name="Oppert B."/>
            <person name="Jiang H."/>
            <person name="Zou Z."/>
            <person name="Marshall J."/>
            <person name="Elpidina E."/>
            <person name="Vinokurov K."/>
            <person name="Oppert C."/>
            <person name="Zou Z."/>
            <person name="Evans J."/>
            <person name="Lu Z."/>
            <person name="Zhao P."/>
            <person name="Sumathipala N."/>
            <person name="Altincicek B."/>
            <person name="Vilcinskas A."/>
            <person name="Williams M."/>
            <person name="Hultmark D."/>
            <person name="Hetru C."/>
            <person name="Jiang H."/>
            <person name="Grimmelikhuijzen C.J."/>
            <person name="Hauser F."/>
            <person name="Cazzamali G."/>
            <person name="Williamson M."/>
            <person name="Park Y."/>
            <person name="Li B."/>
            <person name="Tanaka Y."/>
            <person name="Predel R."/>
            <person name="Neupert S."/>
            <person name="Schachtner J."/>
            <person name="Verleyen P."/>
            <person name="Raible F."/>
            <person name="Bork P."/>
            <person name="Friedrich M."/>
            <person name="Walden K.K."/>
            <person name="Robertson H.M."/>
            <person name="Angeli S."/>
            <person name="Foret S."/>
            <person name="Bucher G."/>
            <person name="Schuetz S."/>
            <person name="Maleszka R."/>
            <person name="Wimmer E.A."/>
            <person name="Beeman R.W."/>
            <person name="Lorenzen M."/>
            <person name="Tomoyasu Y."/>
            <person name="Miller S.C."/>
            <person name="Grossmann D."/>
            <person name="Bucher G."/>
        </authorList>
    </citation>
    <scope>NUCLEOTIDE SEQUENCE [LARGE SCALE GENOMIC DNA]</scope>
    <source>
        <strain evidence="2 3">Georgia GA2</strain>
    </source>
</reference>
<dbReference type="InterPro" id="IPR001251">
    <property type="entry name" value="CRAL-TRIO_dom"/>
</dbReference>
<dbReference type="HOGENOM" id="CLU_046597_1_4_1"/>
<dbReference type="OrthoDB" id="440711at2759"/>
<dbReference type="SMART" id="SM01100">
    <property type="entry name" value="CRAL_TRIO_N"/>
    <property type="match status" value="1"/>
</dbReference>
<dbReference type="SMART" id="SM00516">
    <property type="entry name" value="SEC14"/>
    <property type="match status" value="1"/>
</dbReference>
<evidence type="ECO:0000313" key="2">
    <source>
        <dbReference type="EMBL" id="EFA03950.1"/>
    </source>
</evidence>
<dbReference type="Pfam" id="PF00650">
    <property type="entry name" value="CRAL_TRIO"/>
    <property type="match status" value="1"/>
</dbReference>
<gene>
    <name evidence="2" type="primary">AUGUSTUS-3.0.2_14094</name>
    <name evidence="2" type="ORF">TcasGA2_TC014094</name>
</gene>
<dbReference type="eggNOG" id="KOG1471">
    <property type="taxonomic scope" value="Eukaryota"/>
</dbReference>
<dbReference type="PANTHER" id="PTHR10174:SF234">
    <property type="entry name" value="SD01558P"/>
    <property type="match status" value="1"/>
</dbReference>
<dbReference type="PANTHER" id="PTHR10174">
    <property type="entry name" value="ALPHA-TOCOPHEROL TRANSFER PROTEIN-RELATED"/>
    <property type="match status" value="1"/>
</dbReference>
<accession>D6WK78</accession>
<dbReference type="KEGG" id="tca:657333"/>